<dbReference type="EMBL" id="JBHUDO010000002">
    <property type="protein sequence ID" value="MFD1646427.1"/>
    <property type="molecule type" value="Genomic_DNA"/>
</dbReference>
<name>A0ABD6DK75_9EURY</name>
<feature type="transmembrane region" description="Helical" evidence="1">
    <location>
        <begin position="16"/>
        <end position="34"/>
    </location>
</feature>
<keyword evidence="3" id="KW-1185">Reference proteome</keyword>
<proteinExistence type="predicted"/>
<dbReference type="Proteomes" id="UP001597034">
    <property type="component" value="Unassembled WGS sequence"/>
</dbReference>
<dbReference type="RefSeq" id="WP_256398053.1">
    <property type="nucleotide sequence ID" value="NZ_JANHJR010000001.1"/>
</dbReference>
<dbReference type="AlphaFoldDB" id="A0ABD6DK75"/>
<evidence type="ECO:0000313" key="2">
    <source>
        <dbReference type="EMBL" id="MFD1646427.1"/>
    </source>
</evidence>
<keyword evidence="1" id="KW-1133">Transmembrane helix</keyword>
<organism evidence="2 3">
    <name type="scientific">Haloarchaeobius litoreus</name>
    <dbReference type="NCBI Taxonomy" id="755306"/>
    <lineage>
        <taxon>Archaea</taxon>
        <taxon>Methanobacteriati</taxon>
        <taxon>Methanobacteriota</taxon>
        <taxon>Stenosarchaea group</taxon>
        <taxon>Halobacteria</taxon>
        <taxon>Halobacteriales</taxon>
        <taxon>Halorubellaceae</taxon>
        <taxon>Haloarchaeobius</taxon>
    </lineage>
</organism>
<sequence length="79" mass="8024">MVDPMPLLPLQSTVELAGAAVLLIVALVVIFKIIRVAYSIAVKVIVIAIAALIILYALALAGINPLGLPAAVAPALTAL</sequence>
<comment type="caution">
    <text evidence="2">The sequence shown here is derived from an EMBL/GenBank/DDBJ whole genome shotgun (WGS) entry which is preliminary data.</text>
</comment>
<evidence type="ECO:0000256" key="1">
    <source>
        <dbReference type="SAM" id="Phobius"/>
    </source>
</evidence>
<keyword evidence="1" id="KW-0812">Transmembrane</keyword>
<reference evidence="2 3" key="1">
    <citation type="journal article" date="2019" name="Int. J. Syst. Evol. Microbiol.">
        <title>The Global Catalogue of Microorganisms (GCM) 10K type strain sequencing project: providing services to taxonomists for standard genome sequencing and annotation.</title>
        <authorList>
            <consortium name="The Broad Institute Genomics Platform"/>
            <consortium name="The Broad Institute Genome Sequencing Center for Infectious Disease"/>
            <person name="Wu L."/>
            <person name="Ma J."/>
        </authorList>
    </citation>
    <scope>NUCLEOTIDE SEQUENCE [LARGE SCALE GENOMIC DNA]</scope>
    <source>
        <strain evidence="2 3">CGMCC 1.10390</strain>
    </source>
</reference>
<evidence type="ECO:0000313" key="3">
    <source>
        <dbReference type="Proteomes" id="UP001597034"/>
    </source>
</evidence>
<accession>A0ABD6DK75</accession>
<keyword evidence="1" id="KW-0472">Membrane</keyword>
<protein>
    <submittedName>
        <fullName evidence="2">Uncharacterized protein</fullName>
    </submittedName>
</protein>
<gene>
    <name evidence="2" type="ORF">ACFSBL_12120</name>
</gene>
<feature type="transmembrane region" description="Helical" evidence="1">
    <location>
        <begin position="41"/>
        <end position="63"/>
    </location>
</feature>